<gene>
    <name evidence="1" type="ORF">CCACVL1_27073</name>
</gene>
<dbReference type="OrthoDB" id="10271011at2759"/>
<dbReference type="AlphaFoldDB" id="A0A1R3GCB0"/>
<protein>
    <submittedName>
        <fullName evidence="1">Uncharacterized protein</fullName>
    </submittedName>
</protein>
<accession>A0A1R3GCB0</accession>
<organism evidence="1 2">
    <name type="scientific">Corchorus capsularis</name>
    <name type="common">Jute</name>
    <dbReference type="NCBI Taxonomy" id="210143"/>
    <lineage>
        <taxon>Eukaryota</taxon>
        <taxon>Viridiplantae</taxon>
        <taxon>Streptophyta</taxon>
        <taxon>Embryophyta</taxon>
        <taxon>Tracheophyta</taxon>
        <taxon>Spermatophyta</taxon>
        <taxon>Magnoliopsida</taxon>
        <taxon>eudicotyledons</taxon>
        <taxon>Gunneridae</taxon>
        <taxon>Pentapetalae</taxon>
        <taxon>rosids</taxon>
        <taxon>malvids</taxon>
        <taxon>Malvales</taxon>
        <taxon>Malvaceae</taxon>
        <taxon>Grewioideae</taxon>
        <taxon>Apeibeae</taxon>
        <taxon>Corchorus</taxon>
    </lineage>
</organism>
<evidence type="ECO:0000313" key="1">
    <source>
        <dbReference type="EMBL" id="OMO55703.1"/>
    </source>
</evidence>
<reference evidence="1 2" key="1">
    <citation type="submission" date="2013-09" db="EMBL/GenBank/DDBJ databases">
        <title>Corchorus capsularis genome sequencing.</title>
        <authorList>
            <person name="Alam M."/>
            <person name="Haque M.S."/>
            <person name="Islam M.S."/>
            <person name="Emdad E.M."/>
            <person name="Islam M.M."/>
            <person name="Ahmed B."/>
            <person name="Halim A."/>
            <person name="Hossen Q.M.M."/>
            <person name="Hossain M.Z."/>
            <person name="Ahmed R."/>
            <person name="Khan M.M."/>
            <person name="Islam R."/>
            <person name="Rashid M.M."/>
            <person name="Khan S.A."/>
            <person name="Rahman M.S."/>
            <person name="Alam M."/>
        </authorList>
    </citation>
    <scope>NUCLEOTIDE SEQUENCE [LARGE SCALE GENOMIC DNA]</scope>
    <source>
        <strain evidence="2">cv. CVL-1</strain>
        <tissue evidence="1">Whole seedling</tissue>
    </source>
</reference>
<dbReference type="Gramene" id="OMO55703">
    <property type="protein sequence ID" value="OMO55703"/>
    <property type="gene ID" value="CCACVL1_27073"/>
</dbReference>
<sequence>MATFASVFTRPDHSKNKVIILSGPTITLHCTTGRDPRQKPRRFVLFPSRIVLPLLLHLRCSRLRPRHHPTSTDEFGNIDMPMEPDLFISIP</sequence>
<keyword evidence="2" id="KW-1185">Reference proteome</keyword>
<comment type="caution">
    <text evidence="1">The sequence shown here is derived from an EMBL/GenBank/DDBJ whole genome shotgun (WGS) entry which is preliminary data.</text>
</comment>
<evidence type="ECO:0000313" key="2">
    <source>
        <dbReference type="Proteomes" id="UP000188268"/>
    </source>
</evidence>
<dbReference type="Proteomes" id="UP000188268">
    <property type="component" value="Unassembled WGS sequence"/>
</dbReference>
<dbReference type="EMBL" id="AWWV01014580">
    <property type="protein sequence ID" value="OMO55703.1"/>
    <property type="molecule type" value="Genomic_DNA"/>
</dbReference>
<proteinExistence type="predicted"/>
<name>A0A1R3GCB0_COCAP</name>